<keyword evidence="7 10" id="KW-1133">Transmembrane helix</keyword>
<comment type="caution">
    <text evidence="12">The sequence shown here is derived from an EMBL/GenBank/DDBJ whole genome shotgun (WGS) entry which is preliminary data.</text>
</comment>
<dbReference type="GO" id="GO:0016887">
    <property type="term" value="F:ATP hydrolysis activity"/>
    <property type="evidence" value="ECO:0007669"/>
    <property type="project" value="InterPro"/>
</dbReference>
<accession>A0A2V3IWD4</accession>
<dbReference type="InterPro" id="IPR003593">
    <property type="entry name" value="AAA+_ATPase"/>
</dbReference>
<feature type="transmembrane region" description="Helical" evidence="10">
    <location>
        <begin position="1199"/>
        <end position="1221"/>
    </location>
</feature>
<feature type="transmembrane region" description="Helical" evidence="10">
    <location>
        <begin position="489"/>
        <end position="508"/>
    </location>
</feature>
<dbReference type="Gene3D" id="3.40.50.300">
    <property type="entry name" value="P-loop containing nucleotide triphosphate hydrolases"/>
    <property type="match status" value="2"/>
</dbReference>
<feature type="transmembrane region" description="Helical" evidence="10">
    <location>
        <begin position="1174"/>
        <end position="1192"/>
    </location>
</feature>
<reference evidence="12 13" key="1">
    <citation type="journal article" date="2018" name="Mol. Biol. Evol.">
        <title>Analysis of the draft genome of the red seaweed Gracilariopsis chorda provides insights into genome size evolution in Rhodophyta.</title>
        <authorList>
            <person name="Lee J."/>
            <person name="Yang E.C."/>
            <person name="Graf L."/>
            <person name="Yang J.H."/>
            <person name="Qiu H."/>
            <person name="Zel Zion U."/>
            <person name="Chan C.X."/>
            <person name="Stephens T.G."/>
            <person name="Weber A.P.M."/>
            <person name="Boo G.H."/>
            <person name="Boo S.M."/>
            <person name="Kim K.M."/>
            <person name="Shin Y."/>
            <person name="Jung M."/>
            <person name="Lee S.J."/>
            <person name="Yim H.S."/>
            <person name="Lee J.H."/>
            <person name="Bhattacharya D."/>
            <person name="Yoon H.S."/>
        </authorList>
    </citation>
    <scope>NUCLEOTIDE SEQUENCE [LARGE SCALE GENOMIC DNA]</scope>
    <source>
        <strain evidence="12 13">SKKU-2015</strain>
        <tissue evidence="12">Whole body</tissue>
    </source>
</reference>
<evidence type="ECO:0000256" key="10">
    <source>
        <dbReference type="SAM" id="Phobius"/>
    </source>
</evidence>
<organism evidence="12 13">
    <name type="scientific">Gracilariopsis chorda</name>
    <dbReference type="NCBI Taxonomy" id="448386"/>
    <lineage>
        <taxon>Eukaryota</taxon>
        <taxon>Rhodophyta</taxon>
        <taxon>Florideophyceae</taxon>
        <taxon>Rhodymeniophycidae</taxon>
        <taxon>Gracilariales</taxon>
        <taxon>Gracilariaceae</taxon>
        <taxon>Gracilariopsis</taxon>
    </lineage>
</organism>
<evidence type="ECO:0000256" key="6">
    <source>
        <dbReference type="ARBA" id="ARBA00022840"/>
    </source>
</evidence>
<feature type="domain" description="ABC transporter" evidence="11">
    <location>
        <begin position="764"/>
        <end position="1004"/>
    </location>
</feature>
<dbReference type="GO" id="GO:0005524">
    <property type="term" value="F:ATP binding"/>
    <property type="evidence" value="ECO:0007669"/>
    <property type="project" value="UniProtKB-KW"/>
</dbReference>
<dbReference type="OrthoDB" id="4660at2759"/>
<feature type="transmembrane region" description="Helical" evidence="10">
    <location>
        <begin position="1233"/>
        <end position="1250"/>
    </location>
</feature>
<dbReference type="InterPro" id="IPR025662">
    <property type="entry name" value="Sigma_54_int_dom_ATP-bd_1"/>
</dbReference>
<evidence type="ECO:0000256" key="3">
    <source>
        <dbReference type="ARBA" id="ARBA00022448"/>
    </source>
</evidence>
<dbReference type="Pfam" id="PF01061">
    <property type="entry name" value="ABC2_membrane"/>
    <property type="match status" value="2"/>
</dbReference>
<feature type="transmembrane region" description="Helical" evidence="10">
    <location>
        <begin position="568"/>
        <end position="593"/>
    </location>
</feature>
<dbReference type="InterPro" id="IPR027417">
    <property type="entry name" value="P-loop_NTPase"/>
</dbReference>
<keyword evidence="5" id="KW-0547">Nucleotide-binding</keyword>
<comment type="subcellular location">
    <subcellularLocation>
        <location evidence="1">Membrane</location>
        <topology evidence="1">Multi-pass membrane protein</topology>
    </subcellularLocation>
</comment>
<dbReference type="Pfam" id="PF00005">
    <property type="entry name" value="ABC_tran"/>
    <property type="match status" value="2"/>
</dbReference>
<evidence type="ECO:0000256" key="5">
    <source>
        <dbReference type="ARBA" id="ARBA00022741"/>
    </source>
</evidence>
<feature type="transmembrane region" description="Helical" evidence="10">
    <location>
        <begin position="1346"/>
        <end position="1368"/>
    </location>
</feature>
<feature type="region of interest" description="Disordered" evidence="9">
    <location>
        <begin position="722"/>
        <end position="742"/>
    </location>
</feature>
<feature type="domain" description="ABC transporter" evidence="11">
    <location>
        <begin position="100"/>
        <end position="346"/>
    </location>
</feature>
<keyword evidence="8 10" id="KW-0472">Membrane</keyword>
<dbReference type="PROSITE" id="PS50893">
    <property type="entry name" value="ABC_TRANSPORTER_2"/>
    <property type="match status" value="2"/>
</dbReference>
<dbReference type="SUPFAM" id="SSF52540">
    <property type="entry name" value="P-loop containing nucleoside triphosphate hydrolases"/>
    <property type="match status" value="2"/>
</dbReference>
<dbReference type="STRING" id="448386.A0A2V3IWD4"/>
<feature type="transmembrane region" description="Helical" evidence="10">
    <location>
        <begin position="599"/>
        <end position="617"/>
    </location>
</feature>
<evidence type="ECO:0000313" key="12">
    <source>
        <dbReference type="EMBL" id="PXF46399.1"/>
    </source>
</evidence>
<name>A0A2V3IWD4_9FLOR</name>
<keyword evidence="4 10" id="KW-0812">Transmembrane</keyword>
<dbReference type="InterPro" id="IPR003439">
    <property type="entry name" value="ABC_transporter-like_ATP-bd"/>
</dbReference>
<evidence type="ECO:0000256" key="8">
    <source>
        <dbReference type="ARBA" id="ARBA00023136"/>
    </source>
</evidence>
<feature type="transmembrane region" description="Helical" evidence="10">
    <location>
        <begin position="1121"/>
        <end position="1141"/>
    </location>
</feature>
<evidence type="ECO:0000256" key="9">
    <source>
        <dbReference type="SAM" id="MobiDB-lite"/>
    </source>
</evidence>
<dbReference type="EMBL" id="NBIV01000039">
    <property type="protein sequence ID" value="PXF46399.1"/>
    <property type="molecule type" value="Genomic_DNA"/>
</dbReference>
<gene>
    <name evidence="12" type="ORF">BWQ96_03793</name>
</gene>
<evidence type="ECO:0000256" key="7">
    <source>
        <dbReference type="ARBA" id="ARBA00022989"/>
    </source>
</evidence>
<dbReference type="GO" id="GO:0140359">
    <property type="term" value="F:ABC-type transporter activity"/>
    <property type="evidence" value="ECO:0007669"/>
    <property type="project" value="InterPro"/>
</dbReference>
<sequence>MPPHFHPALSATVWDNKKRVESLYNDFPDINVSAPDFDIKKYVGLLREILHAADVPLHPIATTWESLRCTVPISTSGAIDTVVSCFTGLASAVSHGCARIMTPHTSGKPPSASVLHDVSGYLLPGQLCLVLGSSGSGTSLLLSRIAGREMPKIIQTSGDVSYQTVFNPGQAKPAHFTRYIGQHDVHIPQLTVRQTLEFAAECIWPAWIPHVDAIRRNEVILTARGLGIERTLDTIVGSDILRGVSGGERKRVTIAEMQIGGVAGTLIMDNWSKGLDSGTTLSITQAVRSFADVLKGSALLSMQAPGSEVYSLFDTLCLLDQGQLLYFGPTGDAEGYFNSLGLYRPQHRSLPDFLSTIADPLIQTEYLDGPNSLLQEQTTARLDTDNLATKFRESEHFAKLQDTIASVKAQPRDDTLRPKEHIEKIGAKRVLQSPRYQIAALARRQWRHIMSIRRSFLAEVLQNLVLGLLLGSIFWQLPDTAGGANSRGGILFLILLLIGLSSLAKIPVRFEEKEVFAKQKAASFFDAWPYLLTQAIFDFCQELIKTAALVIPVYLMAGLNLGGSAQRLLYCLLIIVMVSLTMISMTRFVVAIFDDAESASGFAGVLTIVLVLLNGYLKTPTEIQGYLIWIYWIDPLHYAFEALLINEYDGLNFKCTLEERIPANSNIPAEFRVCPVSTGEQYLEDTFGITNDKIFRLYFFLVLLGFQVLFFLLSAYTTARTKPKGHPQREISQSSASSVRPNDKDAVAIDVQNSPSQGPHKNRFTFTDMSYSVDDGRKVLLNKVTGNAVGGKVVLLMGESGAGKTTLLDVCAMRKTLGKGTSVSGEVRLNGRVLDKKALAHLSGYCEQSDLHVEEATVREALLFSAKLRLPKSITLKEKMDKVENVLAMLRLEPYQHVLVKALGAGEKKLLTMGVEVVTEPKVLFLDEPTSGISSSSAMTVARALRRIAETGTCVVCTVHQPSAEVFDMFDMLLLLKRGGKVVYFGDIGEHGATLRSYFEARGAEQMNEDANAAAWMLDVISDEKTDWAEEWLQSKEKEEQGKQTAELAEGDEDSSNGWGEDFDTPSFPRQTVEMIRRQFWRYWRLPEYNTTRVMLLLMIALMIGLLFLRELSNTQTGAMLSFAALFLTVIPSNLSAQNVIPPTTSGRAVFYREIASGTYETTAHHVAVGLVELPFTVVATTVFVVVFYFMVGLTPGRFGYFFLASQLLYLFTVVLGVMLASVTPTAAFAENLANSILSLFNVVSGFFIRKDEMPSWWRWSVWVNPFSYYLSGLVQNEMENKTFICEAGEFGLFRIPDGVSDCASIAGGVYENVVENGVITACRFCPVPTGQTLIDLYAADEVNKWLSLVAVVVAIVICRLVTGFGFAKLRFMTR</sequence>
<keyword evidence="13" id="KW-1185">Reference proteome</keyword>
<evidence type="ECO:0000259" key="11">
    <source>
        <dbReference type="PROSITE" id="PS50893"/>
    </source>
</evidence>
<feature type="region of interest" description="Disordered" evidence="9">
    <location>
        <begin position="1036"/>
        <end position="1066"/>
    </location>
</feature>
<evidence type="ECO:0000256" key="1">
    <source>
        <dbReference type="ARBA" id="ARBA00004141"/>
    </source>
</evidence>
<dbReference type="GO" id="GO:0016020">
    <property type="term" value="C:membrane"/>
    <property type="evidence" value="ECO:0007669"/>
    <property type="project" value="UniProtKB-SubCell"/>
</dbReference>
<dbReference type="PANTHER" id="PTHR19241">
    <property type="entry name" value="ATP-BINDING CASSETTE TRANSPORTER"/>
    <property type="match status" value="1"/>
</dbReference>
<dbReference type="InterPro" id="IPR013525">
    <property type="entry name" value="ABC2_TM"/>
</dbReference>
<protein>
    <recommendedName>
        <fullName evidence="2">Probable ATP-dependent transporter ycf16</fullName>
    </recommendedName>
</protein>
<dbReference type="SMART" id="SM00382">
    <property type="entry name" value="AAA"/>
    <property type="match status" value="2"/>
</dbReference>
<proteinExistence type="predicted"/>
<dbReference type="PROSITE" id="PS00675">
    <property type="entry name" value="SIGMA54_INTERACT_1"/>
    <property type="match status" value="1"/>
</dbReference>
<keyword evidence="3" id="KW-0813">Transport</keyword>
<feature type="compositionally biased region" description="Polar residues" evidence="9">
    <location>
        <begin position="730"/>
        <end position="740"/>
    </location>
</feature>
<evidence type="ECO:0000256" key="4">
    <source>
        <dbReference type="ARBA" id="ARBA00022692"/>
    </source>
</evidence>
<feature type="transmembrane region" description="Helical" evidence="10">
    <location>
        <begin position="697"/>
        <end position="716"/>
    </location>
</feature>
<dbReference type="Proteomes" id="UP000247409">
    <property type="component" value="Unassembled WGS sequence"/>
</dbReference>
<feature type="transmembrane region" description="Helical" evidence="10">
    <location>
        <begin position="1092"/>
        <end position="1109"/>
    </location>
</feature>
<keyword evidence="6" id="KW-0067">ATP-binding</keyword>
<feature type="transmembrane region" description="Helical" evidence="10">
    <location>
        <begin position="456"/>
        <end position="477"/>
    </location>
</feature>
<evidence type="ECO:0000256" key="2">
    <source>
        <dbReference type="ARBA" id="ARBA00014334"/>
    </source>
</evidence>
<evidence type="ECO:0000313" key="13">
    <source>
        <dbReference type="Proteomes" id="UP000247409"/>
    </source>
</evidence>
<feature type="transmembrane region" description="Helical" evidence="10">
    <location>
        <begin position="543"/>
        <end position="561"/>
    </location>
</feature>